<name>A0ABM1AE31_APLCA</name>
<reference evidence="3" key="1">
    <citation type="submission" date="2025-08" db="UniProtKB">
        <authorList>
            <consortium name="RefSeq"/>
        </authorList>
    </citation>
    <scope>IDENTIFICATION</scope>
</reference>
<organism evidence="2 3">
    <name type="scientific">Aplysia californica</name>
    <name type="common">California sea hare</name>
    <dbReference type="NCBI Taxonomy" id="6500"/>
    <lineage>
        <taxon>Eukaryota</taxon>
        <taxon>Metazoa</taxon>
        <taxon>Spiralia</taxon>
        <taxon>Lophotrochozoa</taxon>
        <taxon>Mollusca</taxon>
        <taxon>Gastropoda</taxon>
        <taxon>Heterobranchia</taxon>
        <taxon>Euthyneura</taxon>
        <taxon>Tectipleura</taxon>
        <taxon>Aplysiida</taxon>
        <taxon>Aplysioidea</taxon>
        <taxon>Aplysiidae</taxon>
        <taxon>Aplysia</taxon>
    </lineage>
</organism>
<keyword evidence="2" id="KW-1185">Reference proteome</keyword>
<evidence type="ECO:0000256" key="1">
    <source>
        <dbReference type="SAM" id="MobiDB-lite"/>
    </source>
</evidence>
<protein>
    <submittedName>
        <fullName evidence="3">Uncharacterized protein LOC101852747</fullName>
    </submittedName>
</protein>
<evidence type="ECO:0000313" key="2">
    <source>
        <dbReference type="Proteomes" id="UP000694888"/>
    </source>
</evidence>
<proteinExistence type="predicted"/>
<accession>A0ABM1AE31</accession>
<gene>
    <name evidence="3" type="primary">LOC101852747</name>
</gene>
<dbReference type="GeneID" id="101852747"/>
<dbReference type="RefSeq" id="XP_012945930.1">
    <property type="nucleotide sequence ID" value="XM_013090476.2"/>
</dbReference>
<evidence type="ECO:0000313" key="3">
    <source>
        <dbReference type="RefSeq" id="XP_012945930.1"/>
    </source>
</evidence>
<feature type="compositionally biased region" description="Polar residues" evidence="1">
    <location>
        <begin position="1"/>
        <end position="17"/>
    </location>
</feature>
<sequence length="199" mass="22431">MSQRYTPNTRGSASTLSRESDSNPLRHPGRFTSCQAPLVTADDRRKPQLLTSVLHEEKLKETTHRLTLPTECSSARHHARRQVVESKDVNRYLWQKLWPFPKQISTNLYTKTGSLKHVGTAGPPSIPAAYQTGLSANTFCSGGPASKPVLQEVYHRPSHRSAGWRTFQNQWQAHHTFDATQVVTKKPGGLKHYSIHSRK</sequence>
<dbReference type="Proteomes" id="UP000694888">
    <property type="component" value="Unplaced"/>
</dbReference>
<feature type="region of interest" description="Disordered" evidence="1">
    <location>
        <begin position="1"/>
        <end position="37"/>
    </location>
</feature>